<dbReference type="Proteomes" id="UP001432027">
    <property type="component" value="Unassembled WGS sequence"/>
</dbReference>
<organism evidence="1 2">
    <name type="scientific">Pristionchus entomophagus</name>
    <dbReference type="NCBI Taxonomy" id="358040"/>
    <lineage>
        <taxon>Eukaryota</taxon>
        <taxon>Metazoa</taxon>
        <taxon>Ecdysozoa</taxon>
        <taxon>Nematoda</taxon>
        <taxon>Chromadorea</taxon>
        <taxon>Rhabditida</taxon>
        <taxon>Rhabditina</taxon>
        <taxon>Diplogasteromorpha</taxon>
        <taxon>Diplogasteroidea</taxon>
        <taxon>Neodiplogasteridae</taxon>
        <taxon>Pristionchus</taxon>
    </lineage>
</organism>
<protein>
    <submittedName>
        <fullName evidence="1">Uncharacterized protein</fullName>
    </submittedName>
</protein>
<name>A0AAV5TVH7_9BILA</name>
<gene>
    <name evidence="1" type="ORF">PENTCL1PPCAC_20277</name>
</gene>
<sequence length="110" mass="12645">DKCKCKCIETTMGKELDSQRQPSQPFVEAIVNMMALATAMTMNIWLKPKFMRYVSTAHSKSHIISQKLLLPSVLKRYVKKKSSQISALSLICYWNNERSMTSPMKISEKK</sequence>
<accession>A0AAV5TVH7</accession>
<dbReference type="AlphaFoldDB" id="A0AAV5TVH7"/>
<reference evidence="1" key="1">
    <citation type="submission" date="2023-10" db="EMBL/GenBank/DDBJ databases">
        <title>Genome assembly of Pristionchus species.</title>
        <authorList>
            <person name="Yoshida K."/>
            <person name="Sommer R.J."/>
        </authorList>
    </citation>
    <scope>NUCLEOTIDE SEQUENCE</scope>
    <source>
        <strain evidence="1">RS0144</strain>
    </source>
</reference>
<evidence type="ECO:0000313" key="1">
    <source>
        <dbReference type="EMBL" id="GMS98102.1"/>
    </source>
</evidence>
<feature type="non-terminal residue" evidence="1">
    <location>
        <position position="1"/>
    </location>
</feature>
<evidence type="ECO:0000313" key="2">
    <source>
        <dbReference type="Proteomes" id="UP001432027"/>
    </source>
</evidence>
<comment type="caution">
    <text evidence="1">The sequence shown here is derived from an EMBL/GenBank/DDBJ whole genome shotgun (WGS) entry which is preliminary data.</text>
</comment>
<dbReference type="EMBL" id="BTSX01000005">
    <property type="protein sequence ID" value="GMS98102.1"/>
    <property type="molecule type" value="Genomic_DNA"/>
</dbReference>
<keyword evidence="2" id="KW-1185">Reference proteome</keyword>
<feature type="non-terminal residue" evidence="1">
    <location>
        <position position="110"/>
    </location>
</feature>
<proteinExistence type="predicted"/>